<keyword evidence="13" id="KW-1185">Reference proteome</keyword>
<evidence type="ECO:0000313" key="12">
    <source>
        <dbReference type="EMBL" id="POI35235.1"/>
    </source>
</evidence>
<comment type="similarity">
    <text evidence="2">Belongs to the SF3A3 family.</text>
</comment>
<evidence type="ECO:0000256" key="9">
    <source>
        <dbReference type="ARBA" id="ARBA00023242"/>
    </source>
</evidence>
<feature type="compositionally biased region" description="Basic and acidic residues" evidence="10">
    <location>
        <begin position="320"/>
        <end position="331"/>
    </location>
</feature>
<keyword evidence="3" id="KW-0597">Phosphoprotein</keyword>
<evidence type="ECO:0000256" key="8">
    <source>
        <dbReference type="ARBA" id="ARBA00023187"/>
    </source>
</evidence>
<proteinExistence type="inferred from homology"/>
<dbReference type="InterPro" id="IPR024598">
    <property type="entry name" value="SF3a60/Prp9_C"/>
</dbReference>
<evidence type="ECO:0000259" key="11">
    <source>
        <dbReference type="PROSITE" id="PS50171"/>
    </source>
</evidence>
<dbReference type="InterPro" id="IPR051421">
    <property type="entry name" value="RNA_Proc_DNA_Dmg_Regulator"/>
</dbReference>
<dbReference type="GO" id="GO:0008270">
    <property type="term" value="F:zinc ion binding"/>
    <property type="evidence" value="ECO:0007669"/>
    <property type="project" value="UniProtKB-KW"/>
</dbReference>
<dbReference type="PANTHER" id="PTHR12786">
    <property type="entry name" value="SPLICING FACTOR SF3A-RELATED"/>
    <property type="match status" value="1"/>
</dbReference>
<comment type="subcellular location">
    <subcellularLocation>
        <location evidence="1">Nucleus</location>
    </subcellularLocation>
</comment>
<protein>
    <recommendedName>
        <fullName evidence="11">Matrin-type domain-containing protein</fullName>
    </recommendedName>
</protein>
<evidence type="ECO:0000256" key="1">
    <source>
        <dbReference type="ARBA" id="ARBA00004123"/>
    </source>
</evidence>
<reference evidence="12 13" key="1">
    <citation type="submission" date="2018-01" db="EMBL/GenBank/DDBJ databases">
        <title>Comparison of the Chinese Bamboo Partridge and Red Junglefowl genome sequences highlights the importance of demography in genome evolution.</title>
        <authorList>
            <person name="Tiley G.P."/>
            <person name="Kimball R.T."/>
            <person name="Braun E.L."/>
            <person name="Burleigh J.G."/>
        </authorList>
    </citation>
    <scope>NUCLEOTIDE SEQUENCE [LARGE SCALE GENOMIC DNA]</scope>
    <source>
        <strain evidence="12">RTK389</strain>
        <tissue evidence="12">Blood</tissue>
    </source>
</reference>
<comment type="caution">
    <text evidence="12">The sequence shown here is derived from an EMBL/GenBank/DDBJ whole genome shotgun (WGS) entry which is preliminary data.</text>
</comment>
<dbReference type="Pfam" id="PF11931">
    <property type="entry name" value="SF3a60_Prp9_C"/>
    <property type="match status" value="1"/>
</dbReference>
<feature type="region of interest" description="Disordered" evidence="10">
    <location>
        <begin position="320"/>
        <end position="351"/>
    </location>
</feature>
<accession>A0A2P4TFU2</accession>
<dbReference type="Pfam" id="PF12108">
    <property type="entry name" value="SF3a60_bindingd"/>
    <property type="match status" value="1"/>
</dbReference>
<dbReference type="InterPro" id="IPR000690">
    <property type="entry name" value="Matrin/U1-C_Znf_C2H2"/>
</dbReference>
<dbReference type="AlphaFoldDB" id="A0A2P4TFU2"/>
<feature type="non-terminal residue" evidence="12">
    <location>
        <position position="1"/>
    </location>
</feature>
<gene>
    <name evidence="12" type="ORF">CIB84_001012</name>
</gene>
<dbReference type="GO" id="GO:0003723">
    <property type="term" value="F:RNA binding"/>
    <property type="evidence" value="ECO:0007669"/>
    <property type="project" value="InterPro"/>
</dbReference>
<dbReference type="GO" id="GO:0000398">
    <property type="term" value="P:mRNA splicing, via spliceosome"/>
    <property type="evidence" value="ECO:0007669"/>
    <property type="project" value="InterPro"/>
</dbReference>
<name>A0A2P4TFU2_BAMTH</name>
<keyword evidence="7" id="KW-0862">Zinc</keyword>
<dbReference type="OrthoDB" id="2160351at2759"/>
<keyword evidence="9" id="KW-0539">Nucleus</keyword>
<sequence>LRKEELSAISGPNEFAEFYNRLKQIKEFHRKHPNEICVPMSVEFEELLKARDNPSEEAQNLVEFTDEEGYGRYLDLHDCYLKYINLKSSEKLDYITYLSTFDQLFDIPKERKNAEYKRYLEMLLEYLQEYTDRVKPLLDQNELFGKIQTEFEKKWENGTFPGWPVSSCEFSVNAFVFVMDFLCTVCVKSLLRVTEYHTDVPCVFSWQKETSSALTHAGAHLDLSAFSSWEELASLGLDRLKSALLALGLKCGGTLEERAQRLFSTKGKSLEALDPSLFAKNPKTKGIKRDTERNKDLAFLEAQIYEYVEVLGEQRHLTHENVQRKQARTGEEREEEEEEQISESESEDEENEIIYNPKNLPLGWDGKPIPYWLYKLHGLNINYNCEICGNYTYRGPKAFQRHFAEWRHAHGMRCLGIPNTAHFANVTQIEDAVSLWAKLKLQKASERWQPDTEEEYEDSSGNVVNKKTYEDLKRQGLL</sequence>
<dbReference type="PROSITE" id="PS50171">
    <property type="entry name" value="ZF_MATRIN"/>
    <property type="match status" value="1"/>
</dbReference>
<dbReference type="InterPro" id="IPR021966">
    <property type="entry name" value="SF3a60_bindingd"/>
</dbReference>
<keyword evidence="8" id="KW-0508">mRNA splicing</keyword>
<feature type="domain" description="Matrin-type" evidence="11">
    <location>
        <begin position="383"/>
        <end position="414"/>
    </location>
</feature>
<feature type="compositionally biased region" description="Acidic residues" evidence="10">
    <location>
        <begin position="332"/>
        <end position="351"/>
    </location>
</feature>
<keyword evidence="4" id="KW-0507">mRNA processing</keyword>
<keyword evidence="5" id="KW-0479">Metal-binding</keyword>
<dbReference type="EMBL" id="PPHD01000656">
    <property type="protein sequence ID" value="POI35235.1"/>
    <property type="molecule type" value="Genomic_DNA"/>
</dbReference>
<evidence type="ECO:0000256" key="2">
    <source>
        <dbReference type="ARBA" id="ARBA00008776"/>
    </source>
</evidence>
<dbReference type="InterPro" id="IPR031774">
    <property type="entry name" value="SF3A3_dom"/>
</dbReference>
<organism evidence="12 13">
    <name type="scientific">Bambusicola thoracicus</name>
    <name type="common">Chinese bamboo-partridge</name>
    <name type="synonym">Perdix thoracica</name>
    <dbReference type="NCBI Taxonomy" id="9083"/>
    <lineage>
        <taxon>Eukaryota</taxon>
        <taxon>Metazoa</taxon>
        <taxon>Chordata</taxon>
        <taxon>Craniata</taxon>
        <taxon>Vertebrata</taxon>
        <taxon>Euteleostomi</taxon>
        <taxon>Archelosauria</taxon>
        <taxon>Archosauria</taxon>
        <taxon>Dinosauria</taxon>
        <taxon>Saurischia</taxon>
        <taxon>Theropoda</taxon>
        <taxon>Coelurosauria</taxon>
        <taxon>Aves</taxon>
        <taxon>Neognathae</taxon>
        <taxon>Galloanserae</taxon>
        <taxon>Galliformes</taxon>
        <taxon>Phasianidae</taxon>
        <taxon>Perdicinae</taxon>
        <taxon>Bambusicola</taxon>
    </lineage>
</organism>
<dbReference type="InterPro" id="IPR025086">
    <property type="entry name" value="SDE2/SF3A3_SAP"/>
</dbReference>
<dbReference type="Proteomes" id="UP000237246">
    <property type="component" value="Unassembled WGS sequence"/>
</dbReference>
<evidence type="ECO:0000256" key="10">
    <source>
        <dbReference type="SAM" id="MobiDB-lite"/>
    </source>
</evidence>
<evidence type="ECO:0000256" key="7">
    <source>
        <dbReference type="ARBA" id="ARBA00022833"/>
    </source>
</evidence>
<evidence type="ECO:0000256" key="5">
    <source>
        <dbReference type="ARBA" id="ARBA00022723"/>
    </source>
</evidence>
<evidence type="ECO:0000256" key="6">
    <source>
        <dbReference type="ARBA" id="ARBA00022771"/>
    </source>
</evidence>
<dbReference type="GO" id="GO:0005681">
    <property type="term" value="C:spliceosomal complex"/>
    <property type="evidence" value="ECO:0007669"/>
    <property type="project" value="InterPro"/>
</dbReference>
<evidence type="ECO:0000313" key="13">
    <source>
        <dbReference type="Proteomes" id="UP000237246"/>
    </source>
</evidence>
<dbReference type="Pfam" id="PF13297">
    <property type="entry name" value="SDE2_2C"/>
    <property type="match status" value="1"/>
</dbReference>
<dbReference type="PANTHER" id="PTHR12786:SF2">
    <property type="entry name" value="SPLICING FACTOR 3A SUBUNIT 3"/>
    <property type="match status" value="1"/>
</dbReference>
<keyword evidence="6" id="KW-0863">Zinc-finger</keyword>
<dbReference type="Pfam" id="PF16837">
    <property type="entry name" value="SF3A3"/>
    <property type="match status" value="1"/>
</dbReference>
<evidence type="ECO:0000256" key="4">
    <source>
        <dbReference type="ARBA" id="ARBA00022664"/>
    </source>
</evidence>
<evidence type="ECO:0000256" key="3">
    <source>
        <dbReference type="ARBA" id="ARBA00022553"/>
    </source>
</evidence>